<dbReference type="EMBL" id="CP039375">
    <property type="protein sequence ID" value="QCD64199.1"/>
    <property type="molecule type" value="Genomic_DNA"/>
</dbReference>
<dbReference type="Proteomes" id="UP000297053">
    <property type="component" value="Chromosome"/>
</dbReference>
<dbReference type="Pfam" id="PF01791">
    <property type="entry name" value="DeoC"/>
    <property type="match status" value="1"/>
</dbReference>
<feature type="active site" description="Schiff-base intermediate with dihydroxyacetone-P" evidence="3">
    <location>
        <position position="177"/>
    </location>
</feature>
<dbReference type="Gene3D" id="3.20.20.70">
    <property type="entry name" value="Aldolase class I"/>
    <property type="match status" value="1"/>
</dbReference>
<evidence type="ECO:0000256" key="3">
    <source>
        <dbReference type="PIRSR" id="PIRSR038992-1"/>
    </source>
</evidence>
<dbReference type="PIRSF" id="PIRSF038992">
    <property type="entry name" value="Aldolase_Ia"/>
    <property type="match status" value="1"/>
</dbReference>
<dbReference type="KEGG" id="halz:E5139_00605"/>
<gene>
    <name evidence="4" type="ORF">E5139_00605</name>
</gene>
<dbReference type="GO" id="GO:0004332">
    <property type="term" value="F:fructose-bisphosphate aldolase activity"/>
    <property type="evidence" value="ECO:0007669"/>
    <property type="project" value="UniProtKB-EC"/>
</dbReference>
<feature type="active site" description="Proton donor" evidence="3">
    <location>
        <position position="146"/>
    </location>
</feature>
<name>A0A4D6KAS6_9EURY</name>
<dbReference type="InterPro" id="IPR013785">
    <property type="entry name" value="Aldolase_TIM"/>
</dbReference>
<dbReference type="SUPFAM" id="SSF51569">
    <property type="entry name" value="Aldolase"/>
    <property type="match status" value="1"/>
</dbReference>
<dbReference type="PANTHER" id="PTHR47916">
    <property type="entry name" value="FRUCTOSE-BISPHOSPHATE ALDOLASE CLASS 1"/>
    <property type="match status" value="1"/>
</dbReference>
<dbReference type="InterPro" id="IPR050456">
    <property type="entry name" value="DeoC/FbaB_aldolase"/>
</dbReference>
<organism evidence="4 5">
    <name type="scientific">Halomicrobium mukohataei</name>
    <dbReference type="NCBI Taxonomy" id="57705"/>
    <lineage>
        <taxon>Archaea</taxon>
        <taxon>Methanobacteriati</taxon>
        <taxon>Methanobacteriota</taxon>
        <taxon>Stenosarchaea group</taxon>
        <taxon>Halobacteria</taxon>
        <taxon>Halobacteriales</taxon>
        <taxon>Haloarculaceae</taxon>
        <taxon>Halomicrobium</taxon>
    </lineage>
</organism>
<evidence type="ECO:0000313" key="4">
    <source>
        <dbReference type="EMBL" id="QCD64199.1"/>
    </source>
</evidence>
<dbReference type="GeneID" id="42177392"/>
<reference evidence="4 5" key="1">
    <citation type="submission" date="2019-04" db="EMBL/GenBank/DDBJ databases">
        <title>Complete genome sequence of Arthrobacter sp. ZXY-2 associated with effective atrazine degradation and salt adaptation.</title>
        <authorList>
            <person name="Zhao X."/>
        </authorList>
    </citation>
    <scope>NUCLEOTIDE SEQUENCE [LARGE SCALE GENOMIC DNA]</scope>
    <source>
        <strain evidence="5">ZP60</strain>
    </source>
</reference>
<dbReference type="AlphaFoldDB" id="A0A4D6KAS6"/>
<dbReference type="PANTHER" id="PTHR47916:SF1">
    <property type="entry name" value="3-HYDROXY-5-PHOSPHONOOXYPENTANE-2,4-DIONE THIOLASE"/>
    <property type="match status" value="1"/>
</dbReference>
<evidence type="ECO:0000256" key="1">
    <source>
        <dbReference type="ARBA" id="ARBA00008116"/>
    </source>
</evidence>
<dbReference type="CDD" id="cd00958">
    <property type="entry name" value="DhnA"/>
    <property type="match status" value="1"/>
</dbReference>
<dbReference type="InterPro" id="IPR041720">
    <property type="entry name" value="FbaB-like"/>
</dbReference>
<evidence type="ECO:0000313" key="5">
    <source>
        <dbReference type="Proteomes" id="UP000297053"/>
    </source>
</evidence>
<sequence length="260" mass="28190">MHVSDDSPLVRNGKTIVLAHDHGLEHGPKQFDGVEARLDPNAVFEMATHDAVTALAVGKGLTETYYPSYDDEVNLLAKLNGGSDLWMGEPYAAQNWSVDYAAELGADAVGYTVYPGVNDEPRLFEDFGPVQERARDHDLPIAMWSYPRGQAIKEHRSRDAIAYAARIGLELGGDFVKVKYPRSPGAMAHAVDAAGDTGVLLSGGSKTSDREFLELVEGCLDAGVSGLAVGRNVWQREDPYDILDKLERVVFEGASADDVL</sequence>
<dbReference type="SMART" id="SM01133">
    <property type="entry name" value="DeoC"/>
    <property type="match status" value="1"/>
</dbReference>
<proteinExistence type="inferred from homology"/>
<dbReference type="RefSeq" id="WP_015763611.1">
    <property type="nucleotide sequence ID" value="NZ_CP039375.1"/>
</dbReference>
<reference evidence="4 5" key="2">
    <citation type="submission" date="2019-04" db="EMBL/GenBank/DDBJ databases">
        <authorList>
            <person name="Yang S."/>
            <person name="Wei W."/>
        </authorList>
    </citation>
    <scope>NUCLEOTIDE SEQUENCE [LARGE SCALE GENOMIC DNA]</scope>
    <source>
        <strain evidence="5">ZP60</strain>
    </source>
</reference>
<dbReference type="InterPro" id="IPR002915">
    <property type="entry name" value="DeoC/FbaB/LacD_aldolase"/>
</dbReference>
<evidence type="ECO:0000256" key="2">
    <source>
        <dbReference type="ARBA" id="ARBA00013068"/>
    </source>
</evidence>
<comment type="similarity">
    <text evidence="1">Belongs to the DeoC/FbaB aldolase family.</text>
</comment>
<dbReference type="EC" id="4.1.2.13" evidence="2"/>
<protein>
    <recommendedName>
        <fullName evidence="2">fructose-bisphosphate aldolase</fullName>
        <ecNumber evidence="2">4.1.2.13</ecNumber>
    </recommendedName>
</protein>
<dbReference type="OMA" id="WAYPRGR"/>
<accession>A0A4D6KAS6</accession>